<feature type="region of interest" description="Disordered" evidence="1">
    <location>
        <begin position="157"/>
        <end position="194"/>
    </location>
</feature>
<gene>
    <name evidence="2" type="ORF">WN51_04443</name>
</gene>
<organism evidence="2 3">
    <name type="scientific">Melipona quadrifasciata</name>
    <dbReference type="NCBI Taxonomy" id="166423"/>
    <lineage>
        <taxon>Eukaryota</taxon>
        <taxon>Metazoa</taxon>
        <taxon>Ecdysozoa</taxon>
        <taxon>Arthropoda</taxon>
        <taxon>Hexapoda</taxon>
        <taxon>Insecta</taxon>
        <taxon>Pterygota</taxon>
        <taxon>Neoptera</taxon>
        <taxon>Endopterygota</taxon>
        <taxon>Hymenoptera</taxon>
        <taxon>Apocrita</taxon>
        <taxon>Aculeata</taxon>
        <taxon>Apoidea</taxon>
        <taxon>Anthophila</taxon>
        <taxon>Apidae</taxon>
        <taxon>Melipona</taxon>
    </lineage>
</organism>
<dbReference type="AlphaFoldDB" id="A0A0M8ZUR6"/>
<sequence length="1040" mass="119781">MNEMLTQQEPRGSSGARDHFADIRLWQQPARHGMEGVGLVGKVSRLKPYASSFFSLVEQAEDGVVSKEILSPGITKLSQDNGEQISNVTFSICGFCIHQPKIRRSEMIDSYCHYWELTVTGSISINLALSRYTGVSLQQISSIIDLFSQVPSNKLFRPNRAKEEEEEEDEEEEEEEGDEEEEEEEEDEEKDKKTISRRCYAKLREYETAMAGIRWMEFIRELPRKPAQQNSKEKNFPAERSISRDLSRKFFSLTRKEQQSPGNAMQFPAQQLAQFSIRHRPRNSACDLYQKRHRCINKGEASRHTCISMAVLKTRFMFSFDMERVDWNKDTLTERFSPIIIPVKEKKKEINNPHPTQLASYPITTTVAETFCASTTVASSPRESIREQGVTGTSAHPPPVSEETTLSTEPVVLYSRNSKSLAKILTTDYGFFNIFKAKRCTPLNISPIYSKTLRQNKKKGKFRKYIEPYTVLGAHGVVMTLCQMQLGGYEKPLKGLKGLGCTMVKDLSPVVQVFYRSCPVRRSTTTAAARITNRSTANVRHRVYTTKLSTELCRVRFGTEPKVYCSGDDVYLRGMMHSYRQEPHFGQIFQNPALTGFINTQFRIEFCNVIHPGMSLFLTRMKSSKKKKVIALSIVFHKTDVLRKQRDYSVALRNAVLRLRSPILITLCHSSVGWWRYDLYVCPTTLLCQKDNVGVSNWDVNKEGIMNVLLLDIHGQDAVYEFMTIQTGLFSEFVSSTCDNLLRFAKMRSLPWLLRLSALRDPYLALVSNSDNLPVEEKWQRDKVRTQENSVTITRGDNHYFVYFYKLTLPRYCKRNRNKNFTNYENPCCKEINVVFDFFIRKSEGNTFLSYNVFQRWKRQTNTIEPLNLIRVAKMFLLDTLKYHVRYLKELHKRKTRLDIYPSSNAHQPRLYAIPISATTLAISAWTNINPDEEGSEKIYIVPVLWSPVLSTMLINAHSTEACTIRSNVDRDGTHVRRLAFFEVLRIFGGSPPANDEPRDINGTDVEKGRLGFRYVRDDKLFVKLCSIRRDESAGLHKQN</sequence>
<evidence type="ECO:0000313" key="2">
    <source>
        <dbReference type="EMBL" id="KOX69929.1"/>
    </source>
</evidence>
<dbReference type="EMBL" id="KQ435878">
    <property type="protein sequence ID" value="KOX69929.1"/>
    <property type="molecule type" value="Genomic_DNA"/>
</dbReference>
<evidence type="ECO:0000313" key="3">
    <source>
        <dbReference type="Proteomes" id="UP000053105"/>
    </source>
</evidence>
<feature type="region of interest" description="Disordered" evidence="1">
    <location>
        <begin position="379"/>
        <end position="404"/>
    </location>
</feature>
<dbReference type="Proteomes" id="UP000053105">
    <property type="component" value="Unassembled WGS sequence"/>
</dbReference>
<protein>
    <submittedName>
        <fullName evidence="2">Uncharacterized protein</fullName>
    </submittedName>
</protein>
<name>A0A0M8ZUR6_9HYME</name>
<evidence type="ECO:0000256" key="1">
    <source>
        <dbReference type="SAM" id="MobiDB-lite"/>
    </source>
</evidence>
<feature type="compositionally biased region" description="Acidic residues" evidence="1">
    <location>
        <begin position="164"/>
        <end position="189"/>
    </location>
</feature>
<reference evidence="2 3" key="1">
    <citation type="submission" date="2015-07" db="EMBL/GenBank/DDBJ databases">
        <title>The genome of Melipona quadrifasciata.</title>
        <authorList>
            <person name="Pan H."/>
            <person name="Kapheim K."/>
        </authorList>
    </citation>
    <scope>NUCLEOTIDE SEQUENCE [LARGE SCALE GENOMIC DNA]</scope>
    <source>
        <strain evidence="2">0111107301</strain>
        <tissue evidence="2">Whole body</tissue>
    </source>
</reference>
<proteinExistence type="predicted"/>
<accession>A0A0M8ZUR6</accession>
<keyword evidence="3" id="KW-1185">Reference proteome</keyword>